<dbReference type="Gene3D" id="1.10.357.10">
    <property type="entry name" value="Tetracycline Repressor, domain 2"/>
    <property type="match status" value="1"/>
</dbReference>
<dbReference type="OrthoDB" id="2570341at2"/>
<evidence type="ECO:0000256" key="5">
    <source>
        <dbReference type="SAM" id="MobiDB-lite"/>
    </source>
</evidence>
<dbReference type="AlphaFoldDB" id="S3ZS46"/>
<feature type="DNA-binding region" description="H-T-H motif" evidence="4">
    <location>
        <begin position="55"/>
        <end position="74"/>
    </location>
</feature>
<dbReference type="EMBL" id="AOPZ01000031">
    <property type="protein sequence ID" value="EPH46003.1"/>
    <property type="molecule type" value="Genomic_DNA"/>
</dbReference>
<evidence type="ECO:0000256" key="4">
    <source>
        <dbReference type="PROSITE-ProRule" id="PRU00335"/>
    </source>
</evidence>
<evidence type="ECO:0000313" key="7">
    <source>
        <dbReference type="EMBL" id="EPH46003.1"/>
    </source>
</evidence>
<dbReference type="InterPro" id="IPR009057">
    <property type="entry name" value="Homeodomain-like_sf"/>
</dbReference>
<protein>
    <submittedName>
        <fullName evidence="7">Putative HTH-type transcriptional regulator</fullName>
    </submittedName>
</protein>
<organism evidence="7 8">
    <name type="scientific">Streptomyces aurantiacus JA 4570</name>
    <dbReference type="NCBI Taxonomy" id="1286094"/>
    <lineage>
        <taxon>Bacteria</taxon>
        <taxon>Bacillati</taxon>
        <taxon>Actinomycetota</taxon>
        <taxon>Actinomycetes</taxon>
        <taxon>Kitasatosporales</taxon>
        <taxon>Streptomycetaceae</taxon>
        <taxon>Streptomyces</taxon>
        <taxon>Streptomyces aurantiacus group</taxon>
    </lineage>
</organism>
<dbReference type="GO" id="GO:0003700">
    <property type="term" value="F:DNA-binding transcription factor activity"/>
    <property type="evidence" value="ECO:0007669"/>
    <property type="project" value="TreeGrafter"/>
</dbReference>
<sequence length="268" mass="28361">MTAHDGGDTGLPASLETAWGLRPRPSKGPRPGLTLDRIVDAGIGVAAAEGIGAVSMGRVAKELGVSTMSLYRYVSAKDELYVLMEDAAMGPPPPTPAHVTGWRAGLEWWARAQREVFHRNLWLLRIPISSPPASPHSLEWMERGLAALADTGLDEGRKISVMMLVGGYVRNEATLMADLESAMTARGLTPADVMRRYERTVDALTGTDPARYPALRHLLDSGALGEPDDQPDTEFEFGLGCLLDGVAVLVGAGEGGVGCGLRTGSTGS</sequence>
<dbReference type="Proteomes" id="UP000014629">
    <property type="component" value="Unassembled WGS sequence"/>
</dbReference>
<proteinExistence type="predicted"/>
<dbReference type="GO" id="GO:0000976">
    <property type="term" value="F:transcription cis-regulatory region binding"/>
    <property type="evidence" value="ECO:0007669"/>
    <property type="project" value="TreeGrafter"/>
</dbReference>
<keyword evidence="8" id="KW-1185">Reference proteome</keyword>
<dbReference type="Pfam" id="PF00440">
    <property type="entry name" value="TetR_N"/>
    <property type="match status" value="1"/>
</dbReference>
<feature type="region of interest" description="Disordered" evidence="5">
    <location>
        <begin position="1"/>
        <end position="32"/>
    </location>
</feature>
<name>S3ZS46_9ACTN</name>
<dbReference type="PANTHER" id="PTHR30055">
    <property type="entry name" value="HTH-TYPE TRANSCRIPTIONAL REGULATOR RUTR"/>
    <property type="match status" value="1"/>
</dbReference>
<evidence type="ECO:0000313" key="8">
    <source>
        <dbReference type="Proteomes" id="UP000014629"/>
    </source>
</evidence>
<keyword evidence="2 4" id="KW-0238">DNA-binding</keyword>
<reference evidence="7 8" key="1">
    <citation type="submission" date="2013-02" db="EMBL/GenBank/DDBJ databases">
        <title>Draft Genome Sequence of Streptomyces aurantiacus, Which Produces Setomimycin.</title>
        <authorList>
            <person name="Gruening B.A."/>
            <person name="Praeg A."/>
            <person name="Erxleben A."/>
            <person name="Guenther S."/>
            <person name="Mueller M."/>
        </authorList>
    </citation>
    <scope>NUCLEOTIDE SEQUENCE [LARGE SCALE GENOMIC DNA]</scope>
    <source>
        <strain evidence="7 8">JA 4570</strain>
    </source>
</reference>
<dbReference type="InterPro" id="IPR004111">
    <property type="entry name" value="Repressor_TetR_C"/>
</dbReference>
<dbReference type="PROSITE" id="PS50977">
    <property type="entry name" value="HTH_TETR_2"/>
    <property type="match status" value="1"/>
</dbReference>
<evidence type="ECO:0000256" key="2">
    <source>
        <dbReference type="ARBA" id="ARBA00023125"/>
    </source>
</evidence>
<dbReference type="Gene3D" id="1.10.10.60">
    <property type="entry name" value="Homeodomain-like"/>
    <property type="match status" value="1"/>
</dbReference>
<dbReference type="GO" id="GO:0045892">
    <property type="term" value="P:negative regulation of DNA-templated transcription"/>
    <property type="evidence" value="ECO:0007669"/>
    <property type="project" value="InterPro"/>
</dbReference>
<keyword evidence="1" id="KW-0805">Transcription regulation</keyword>
<accession>S3ZS46</accession>
<keyword evidence="3" id="KW-0804">Transcription</keyword>
<evidence type="ECO:0000256" key="1">
    <source>
        <dbReference type="ARBA" id="ARBA00023015"/>
    </source>
</evidence>
<dbReference type="InterPro" id="IPR036271">
    <property type="entry name" value="Tet_transcr_reg_TetR-rel_C_sf"/>
</dbReference>
<dbReference type="InterPro" id="IPR050109">
    <property type="entry name" value="HTH-type_TetR-like_transc_reg"/>
</dbReference>
<dbReference type="PATRIC" id="fig|1286094.4.peg.904"/>
<dbReference type="InterPro" id="IPR001647">
    <property type="entry name" value="HTH_TetR"/>
</dbReference>
<dbReference type="PANTHER" id="PTHR30055:SF151">
    <property type="entry name" value="TRANSCRIPTIONAL REGULATORY PROTEIN"/>
    <property type="match status" value="1"/>
</dbReference>
<dbReference type="RefSeq" id="WP_016639056.1">
    <property type="nucleotide sequence ID" value="NZ_AOPZ01000031.1"/>
</dbReference>
<dbReference type="SUPFAM" id="SSF46689">
    <property type="entry name" value="Homeodomain-like"/>
    <property type="match status" value="1"/>
</dbReference>
<evidence type="ECO:0000256" key="3">
    <source>
        <dbReference type="ARBA" id="ARBA00023163"/>
    </source>
</evidence>
<evidence type="ECO:0000259" key="6">
    <source>
        <dbReference type="PROSITE" id="PS50977"/>
    </source>
</evidence>
<feature type="domain" description="HTH tetR-type" evidence="6">
    <location>
        <begin position="32"/>
        <end position="92"/>
    </location>
</feature>
<comment type="caution">
    <text evidence="7">The sequence shown here is derived from an EMBL/GenBank/DDBJ whole genome shotgun (WGS) entry which is preliminary data.</text>
</comment>
<dbReference type="SUPFAM" id="SSF48498">
    <property type="entry name" value="Tetracyclin repressor-like, C-terminal domain"/>
    <property type="match status" value="1"/>
</dbReference>
<gene>
    <name evidence="7" type="ORF">STRAU_0924</name>
</gene>
<dbReference type="Pfam" id="PF02909">
    <property type="entry name" value="TetR_C_1"/>
    <property type="match status" value="1"/>
</dbReference>